<dbReference type="Gene3D" id="3.20.20.30">
    <property type="entry name" value="Luciferase-like domain"/>
    <property type="match status" value="1"/>
</dbReference>
<gene>
    <name evidence="8" type="ORF">WG926_14625</name>
</gene>
<keyword evidence="2" id="KW-0288">FMN</keyword>
<evidence type="ECO:0000256" key="6">
    <source>
        <dbReference type="SAM" id="MobiDB-lite"/>
    </source>
</evidence>
<dbReference type="InterPro" id="IPR051260">
    <property type="entry name" value="Diverse_substr_monoxygenases"/>
</dbReference>
<evidence type="ECO:0000256" key="2">
    <source>
        <dbReference type="ARBA" id="ARBA00022643"/>
    </source>
</evidence>
<accession>A0ABU9YL66</accession>
<keyword evidence="1" id="KW-0285">Flavoprotein</keyword>
<feature type="region of interest" description="Disordered" evidence="6">
    <location>
        <begin position="436"/>
        <end position="469"/>
    </location>
</feature>
<keyword evidence="4" id="KW-0503">Monooxygenase</keyword>
<sequence length="469" mass="50627">MGAGRQIRLNAFEMNAVGHIAHGLWRHPRDRATSYTDIGWWQDLARCLERGLFDGLFLADVSGIYDVYKGGPETAIAHAMQVPVNDPAMLVPAMAAVTRHLGFGITANLSQEPPYLFARRMSTLDHLTRGRIAWNIVTGFLDSAARGAGQGAQMDHDARYDRADEYMELVYKLWEASWDDDAVVRDRVAGIYARPDRVRAIHHHGRFFDLDAIHLSEPSPQRTPVLFQAGASARGLAFAATHAECIFIPTTGRGSAATLTARIRAAVAAAGRHPRDVKIFASLMTVIGRTEAEAREKFEDYGRYAAAEAGLAQLAAATGIDFARFAPDEPIVVTGEAGNGIRSLVAQLGAGDDGPPTVNRLLAGMTLGGRFKPVVGTPEQVADEIAAWIAEADIDGFNLIRTVTPDCFADVADLLVPVLQERGLYKHGYGDGTLRDRLFGQGPRPAPGHPAAALRQPATPSTPAAEDRP</sequence>
<dbReference type="Pfam" id="PF00296">
    <property type="entry name" value="Bac_luciferase"/>
    <property type="match status" value="1"/>
</dbReference>
<dbReference type="InterPro" id="IPR011251">
    <property type="entry name" value="Luciferase-like_dom"/>
</dbReference>
<name>A0ABU9YL66_9PROT</name>
<dbReference type="InterPro" id="IPR036661">
    <property type="entry name" value="Luciferase-like_sf"/>
</dbReference>
<keyword evidence="3 8" id="KW-0560">Oxidoreductase</keyword>
<evidence type="ECO:0000259" key="7">
    <source>
        <dbReference type="Pfam" id="PF00296"/>
    </source>
</evidence>
<evidence type="ECO:0000313" key="8">
    <source>
        <dbReference type="EMBL" id="MEN2989548.1"/>
    </source>
</evidence>
<dbReference type="GO" id="GO:0016491">
    <property type="term" value="F:oxidoreductase activity"/>
    <property type="evidence" value="ECO:0007669"/>
    <property type="project" value="UniProtKB-KW"/>
</dbReference>
<dbReference type="PANTHER" id="PTHR30011">
    <property type="entry name" value="ALKANESULFONATE MONOOXYGENASE-RELATED"/>
    <property type="match status" value="1"/>
</dbReference>
<evidence type="ECO:0000256" key="1">
    <source>
        <dbReference type="ARBA" id="ARBA00022630"/>
    </source>
</evidence>
<comment type="similarity">
    <text evidence="5">Belongs to the NtaA/SnaA/DszA monooxygenase family.</text>
</comment>
<feature type="domain" description="Luciferase-like" evidence="7">
    <location>
        <begin position="37"/>
        <end position="388"/>
    </location>
</feature>
<organism evidence="8 9">
    <name type="scientific">Tistrella arctica</name>
    <dbReference type="NCBI Taxonomy" id="3133430"/>
    <lineage>
        <taxon>Bacteria</taxon>
        <taxon>Pseudomonadati</taxon>
        <taxon>Pseudomonadota</taxon>
        <taxon>Alphaproteobacteria</taxon>
        <taxon>Geminicoccales</taxon>
        <taxon>Geminicoccaceae</taxon>
        <taxon>Tistrella</taxon>
    </lineage>
</organism>
<dbReference type="Proteomes" id="UP001413721">
    <property type="component" value="Unassembled WGS sequence"/>
</dbReference>
<dbReference type="EMBL" id="JBBKTW010000005">
    <property type="protein sequence ID" value="MEN2989548.1"/>
    <property type="molecule type" value="Genomic_DNA"/>
</dbReference>
<dbReference type="SUPFAM" id="SSF51679">
    <property type="entry name" value="Bacterial luciferase-like"/>
    <property type="match status" value="1"/>
</dbReference>
<comment type="caution">
    <text evidence="8">The sequence shown here is derived from an EMBL/GenBank/DDBJ whole genome shotgun (WGS) entry which is preliminary data.</text>
</comment>
<evidence type="ECO:0000256" key="5">
    <source>
        <dbReference type="ARBA" id="ARBA00033748"/>
    </source>
</evidence>
<evidence type="ECO:0000313" key="9">
    <source>
        <dbReference type="Proteomes" id="UP001413721"/>
    </source>
</evidence>
<keyword evidence="9" id="KW-1185">Reference proteome</keyword>
<dbReference type="InterPro" id="IPR016215">
    <property type="entry name" value="NTA_MOA"/>
</dbReference>
<evidence type="ECO:0000256" key="4">
    <source>
        <dbReference type="ARBA" id="ARBA00023033"/>
    </source>
</evidence>
<dbReference type="PIRSF" id="PIRSF000337">
    <property type="entry name" value="NTA_MOA"/>
    <property type="match status" value="1"/>
</dbReference>
<evidence type="ECO:0000256" key="3">
    <source>
        <dbReference type="ARBA" id="ARBA00023002"/>
    </source>
</evidence>
<proteinExistence type="inferred from homology"/>
<protein>
    <submittedName>
        <fullName evidence="8">LLM class flavin-dependent oxidoreductase</fullName>
        <ecNumber evidence="8">1.-.-.-</ecNumber>
    </submittedName>
</protein>
<dbReference type="EC" id="1.-.-.-" evidence="8"/>
<dbReference type="NCBIfam" id="TIGR03860">
    <property type="entry name" value="FMN_nitrolo"/>
    <property type="match status" value="1"/>
</dbReference>
<dbReference type="PANTHER" id="PTHR30011:SF16">
    <property type="entry name" value="C2H2 FINGER DOMAIN TRANSCRIPTION FACTOR (EUROFUNG)-RELATED"/>
    <property type="match status" value="1"/>
</dbReference>
<reference evidence="8 9" key="1">
    <citation type="submission" date="2024-03" db="EMBL/GenBank/DDBJ databases">
        <title>High-quality draft genome sequencing of Tistrella sp. BH-R2-4.</title>
        <authorList>
            <person name="Dong C."/>
        </authorList>
    </citation>
    <scope>NUCLEOTIDE SEQUENCE [LARGE SCALE GENOMIC DNA]</scope>
    <source>
        <strain evidence="8 9">BH-R2-4</strain>
    </source>
</reference>
<dbReference type="RefSeq" id="WP_345937622.1">
    <property type="nucleotide sequence ID" value="NZ_JBBKTW010000005.1"/>
</dbReference>